<keyword evidence="4" id="KW-0472">Membrane</keyword>
<dbReference type="GO" id="GO:0020037">
    <property type="term" value="F:heme binding"/>
    <property type="evidence" value="ECO:0007669"/>
    <property type="project" value="InterPro"/>
</dbReference>
<dbReference type="InterPro" id="IPR022655">
    <property type="entry name" value="DUF1553"/>
</dbReference>
<dbReference type="RefSeq" id="WP_053061294.1">
    <property type="nucleotide sequence ID" value="NZ_LECT01000048.1"/>
</dbReference>
<dbReference type="PANTHER" id="PTHR35889">
    <property type="entry name" value="CYCLOINULO-OLIGOSACCHARIDE FRUCTANOTRANSFERASE-RELATED"/>
    <property type="match status" value="1"/>
</dbReference>
<dbReference type="Pfam" id="PF07587">
    <property type="entry name" value="PSD1"/>
    <property type="match status" value="1"/>
</dbReference>
<dbReference type="EMBL" id="LECT01000048">
    <property type="protein sequence ID" value="KLU01869.1"/>
    <property type="molecule type" value="Genomic_DNA"/>
</dbReference>
<dbReference type="InterPro" id="IPR036909">
    <property type="entry name" value="Cyt_c-like_dom_sf"/>
</dbReference>
<evidence type="ECO:0000313" key="5">
    <source>
        <dbReference type="Proteomes" id="UP000036367"/>
    </source>
</evidence>
<dbReference type="Gene3D" id="2.60.120.260">
    <property type="entry name" value="Galactose-binding domain-like"/>
    <property type="match status" value="1"/>
</dbReference>
<evidence type="ECO:0000259" key="3">
    <source>
        <dbReference type="Pfam" id="PF07635"/>
    </source>
</evidence>
<feature type="domain" description="DUF1553" evidence="2">
    <location>
        <begin position="814"/>
        <end position="1065"/>
    </location>
</feature>
<dbReference type="STRING" id="595434.RISK_006053"/>
<protein>
    <submittedName>
        <fullName evidence="4">Transmembrane protein</fullName>
    </submittedName>
</protein>
<dbReference type="InterPro" id="IPR011444">
    <property type="entry name" value="DUF1549"/>
</dbReference>
<dbReference type="InterPro" id="IPR011429">
    <property type="entry name" value="Cyt_c_Planctomycete-type"/>
</dbReference>
<feature type="domain" description="Cytochrome C Planctomycete-type" evidence="3">
    <location>
        <begin position="44"/>
        <end position="103"/>
    </location>
</feature>
<dbReference type="PATRIC" id="fig|595434.4.peg.5751"/>
<proteinExistence type="predicted"/>
<accession>A0A0J1E8S2</accession>
<dbReference type="AlphaFoldDB" id="A0A0J1E8S2"/>
<dbReference type="Proteomes" id="UP000036367">
    <property type="component" value="Unassembled WGS sequence"/>
</dbReference>
<dbReference type="Gene3D" id="1.10.760.10">
    <property type="entry name" value="Cytochrome c-like domain"/>
    <property type="match status" value="1"/>
</dbReference>
<reference evidence="4" key="1">
    <citation type="submission" date="2015-05" db="EMBL/GenBank/DDBJ databases">
        <title>Permanent draft genome of Rhodopirellula islandicus K833.</title>
        <authorList>
            <person name="Kizina J."/>
            <person name="Richter M."/>
            <person name="Glockner F.O."/>
            <person name="Harder J."/>
        </authorList>
    </citation>
    <scope>NUCLEOTIDE SEQUENCE [LARGE SCALE GENOMIC DNA]</scope>
    <source>
        <strain evidence="4">K833</strain>
    </source>
</reference>
<dbReference type="OrthoDB" id="127107at2"/>
<dbReference type="InterPro" id="IPR008979">
    <property type="entry name" value="Galactose-bd-like_sf"/>
</dbReference>
<comment type="caution">
    <text evidence="4">The sequence shown here is derived from an EMBL/GenBank/DDBJ whole genome shotgun (WGS) entry which is preliminary data.</text>
</comment>
<dbReference type="SUPFAM" id="SSF46626">
    <property type="entry name" value="Cytochrome c"/>
    <property type="match status" value="1"/>
</dbReference>
<evidence type="ECO:0000259" key="2">
    <source>
        <dbReference type="Pfam" id="PF07587"/>
    </source>
</evidence>
<keyword evidence="4" id="KW-0812">Transmembrane</keyword>
<dbReference type="SUPFAM" id="SSF49785">
    <property type="entry name" value="Galactose-binding domain-like"/>
    <property type="match status" value="1"/>
</dbReference>
<organism evidence="4 5">
    <name type="scientific">Rhodopirellula islandica</name>
    <dbReference type="NCBI Taxonomy" id="595434"/>
    <lineage>
        <taxon>Bacteria</taxon>
        <taxon>Pseudomonadati</taxon>
        <taxon>Planctomycetota</taxon>
        <taxon>Planctomycetia</taxon>
        <taxon>Pirellulales</taxon>
        <taxon>Pirellulaceae</taxon>
        <taxon>Rhodopirellula</taxon>
    </lineage>
</organism>
<sequence length="1089" mass="122757">MPNLFGLFVLPLFVLLIGSLVPVLLRADEVDFVHDVRPILQQHCYSCHGEEKQRSGLRLDIKSEAFKGGDGWGPFVIEGEPEDSPLIEWVTSEDESSRMPPEGDPLSSSEIATLTNWVEQGADWPDGVDLAVLEDRMDHWSFEPVVMPDMPQVSKADWPRGPLDRMVLARLEQEGLSPSPPADPVVWLRRVTFDLTGLPPTPNEVNDFLGRLEHGEAAFSEVVERLLESPRYGERWAQHWLDVVRYADTHGFEVNTERPNAWPYRDYVIESMNRDTPYDQFIKEQIVGDALGRDRATGFLVTASVLLPGQIGADEPSKRLARQDSLDEIVNNVSQTFLGLSVGCARCHDHKFDPISAKDYYSMQAFVAGVEYKDRELKTPESEALKKQAEIWAKRVTEIEEQLSRFVPIARPRPDDGEPIRTTNARKNTETFEPLEAKFIRFTIHDSNLHPSLGLIAPCIDEFEIYTDEAEPRNVALASLGAQATASGSVESSNHKLIHLNDGVYGNPSSWMSDTNGTGWVMFELPEPIRIGKVVWGRDRLGKLTDRLATSYTLEAGVSEEKLTTLAHLEPRRRSVQATMNTDRITPVRANRLRFTVLATNRLEPCLDELEVFNTEGENIALASMGTSVKTSGDNLVANRHDPRFINDGRHGNASSWMSSEDGKGWVELQFAREQEIERVVWGRDREGKFDDRLATEYLIETALDQDWRRIADSRDRVVWDAGTKPSAEFLLVGLTPDETRVASGLQKEKAHLEKKIRENRKGPSVFAGTFRKPDDIHLLNRGDPEQPKEAVVPAVLSSLGDVQLSAKTPEQERRKALADWIARPDNPLTARVMANRIWQWHFGVGFVDTPNDFGRNGSQPTHPELLDWLALELIRGEWSIKHMHRVIVLSATYRQSTQHNELAAAKDADVRWLWRYPSRRLDGEAIRDSILAINGQLDLKMGGRGFSLFNKRGGLSGFVPVESFQGDGLRRMIYAHKVRRERDAVFGAFDCPDGGQSAARRIESTTPIQALNLFNSPFTMEQAKAFADVLQEQAKDDVSQQVQRAYWVGLNRKPSAEELSDAVSVVREFGLETFCRALFNCNEFLFLP</sequence>
<dbReference type="Pfam" id="PF07583">
    <property type="entry name" value="PSCyt2"/>
    <property type="match status" value="1"/>
</dbReference>
<keyword evidence="5" id="KW-1185">Reference proteome</keyword>
<evidence type="ECO:0000313" key="4">
    <source>
        <dbReference type="EMBL" id="KLU01869.1"/>
    </source>
</evidence>
<evidence type="ECO:0000259" key="1">
    <source>
        <dbReference type="Pfam" id="PF07583"/>
    </source>
</evidence>
<feature type="domain" description="DUF1549" evidence="1">
    <location>
        <begin position="162"/>
        <end position="371"/>
    </location>
</feature>
<dbReference type="GO" id="GO:0009055">
    <property type="term" value="F:electron transfer activity"/>
    <property type="evidence" value="ECO:0007669"/>
    <property type="project" value="InterPro"/>
</dbReference>
<dbReference type="Pfam" id="PF07635">
    <property type="entry name" value="PSCyt1"/>
    <property type="match status" value="1"/>
</dbReference>
<gene>
    <name evidence="4" type="ORF">RISK_006053</name>
</gene>
<name>A0A0J1E8S2_RHOIS</name>
<dbReference type="PANTHER" id="PTHR35889:SF3">
    <property type="entry name" value="F-BOX DOMAIN-CONTAINING PROTEIN"/>
    <property type="match status" value="1"/>
</dbReference>